<dbReference type="InterPro" id="IPR034561">
    <property type="entry name" value="SNI1"/>
</dbReference>
<evidence type="ECO:0000313" key="2">
    <source>
        <dbReference type="Proteomes" id="UP000288805"/>
    </source>
</evidence>
<dbReference type="PANTHER" id="PTHR37243">
    <property type="entry name" value="NEGATIVE REGULATOR OF SYSTEMIC ACQUIRED RESISTANCE SNI1"/>
    <property type="match status" value="1"/>
</dbReference>
<dbReference type="GO" id="GO:0006974">
    <property type="term" value="P:DNA damage response"/>
    <property type="evidence" value="ECO:0007669"/>
    <property type="project" value="InterPro"/>
</dbReference>
<dbReference type="GO" id="GO:0030915">
    <property type="term" value="C:Smc5-Smc6 complex"/>
    <property type="evidence" value="ECO:0007669"/>
    <property type="project" value="InterPro"/>
</dbReference>
<dbReference type="PANTHER" id="PTHR37243:SF2">
    <property type="entry name" value="NEGATIVE REGULATOR OF SYSTEMIC ACQUIRED RESISTANCE SNI1"/>
    <property type="match status" value="1"/>
</dbReference>
<reference evidence="1 2" key="1">
    <citation type="journal article" date="2018" name="PLoS Genet.">
        <title>Population sequencing reveals clonal diversity and ancestral inbreeding in the grapevine cultivar Chardonnay.</title>
        <authorList>
            <person name="Roach M.J."/>
            <person name="Johnson D.L."/>
            <person name="Bohlmann J."/>
            <person name="van Vuuren H.J."/>
            <person name="Jones S.J."/>
            <person name="Pretorius I.S."/>
            <person name="Schmidt S.A."/>
            <person name="Borneman A.R."/>
        </authorList>
    </citation>
    <scope>NUCLEOTIDE SEQUENCE [LARGE SCALE GENOMIC DNA]</scope>
    <source>
        <strain evidence="2">cv. Chardonnay</strain>
        <tissue evidence="1">Leaf</tissue>
    </source>
</reference>
<accession>A0A438DRC1</accession>
<dbReference type="GO" id="GO:0005634">
    <property type="term" value="C:nucleus"/>
    <property type="evidence" value="ECO:0007669"/>
    <property type="project" value="InterPro"/>
</dbReference>
<proteinExistence type="predicted"/>
<dbReference type="Proteomes" id="UP000288805">
    <property type="component" value="Unassembled WGS sequence"/>
</dbReference>
<dbReference type="GO" id="GO:0031348">
    <property type="term" value="P:negative regulation of defense response"/>
    <property type="evidence" value="ECO:0007669"/>
    <property type="project" value="InterPro"/>
</dbReference>
<dbReference type="EMBL" id="QGNW01001517">
    <property type="protein sequence ID" value="RVW38004.1"/>
    <property type="molecule type" value="Genomic_DNA"/>
</dbReference>
<gene>
    <name evidence="1" type="primary">SNI1_1</name>
    <name evidence="1" type="ORF">CK203_084195</name>
</gene>
<evidence type="ECO:0000313" key="1">
    <source>
        <dbReference type="EMBL" id="RVW38004.1"/>
    </source>
</evidence>
<protein>
    <submittedName>
        <fullName evidence="1">Negative regulator of systemic acquired resistance SNI1</fullName>
    </submittedName>
</protein>
<sequence>MESSSRSRSHAGSIEENTMAIIDAAGAKDTQDTNDDRMAFLEAVRASSIVPESGTAPTNKMLEAIFQILKVGKSLELIMASYQLLNELDKCFPRAYLSNVDKSNSSCTALLEPVVVKEAWSPFSLGSDATCGERKTANKNSGGPLDSSGFHLLIQNIVKVTDEMNSQALNIKLELRSEIQDNQLDRVEQLKWEYWLQASDAVSLGNMFLFQYLVNVLEGDFLPRNSMYKAVHCCISETLNWTLLRESLINMLLGSRKISYKGLIKDCLSLISRLCHVYAGFSHDPSCEENSAGKQHEKCDTAVAIAFLEVKNCTCISVQKLLVLVRFIMELDMSKKKADMQGHTTRADGVRTPLVEIIIDELTYNEDILSPFLQVFNEPKWKLEIALQYFWKYISKPSVRTRRSNGPTEDATFGGLLKYFSNNTNTKNVIRKIGTEVAQLLLAHAFQAYLSLSSEQQSVKGISNSKEDASISSLEICKNMISAFNSFRGKDG</sequence>
<comment type="caution">
    <text evidence="1">The sequence shown here is derived from an EMBL/GenBank/DDBJ whole genome shotgun (WGS) entry which is preliminary data.</text>
</comment>
<name>A0A438DRC1_VITVI</name>
<dbReference type="AlphaFoldDB" id="A0A438DRC1"/>
<organism evidence="1 2">
    <name type="scientific">Vitis vinifera</name>
    <name type="common">Grape</name>
    <dbReference type="NCBI Taxonomy" id="29760"/>
    <lineage>
        <taxon>Eukaryota</taxon>
        <taxon>Viridiplantae</taxon>
        <taxon>Streptophyta</taxon>
        <taxon>Embryophyta</taxon>
        <taxon>Tracheophyta</taxon>
        <taxon>Spermatophyta</taxon>
        <taxon>Magnoliopsida</taxon>
        <taxon>eudicotyledons</taxon>
        <taxon>Gunneridae</taxon>
        <taxon>Pentapetalae</taxon>
        <taxon>rosids</taxon>
        <taxon>Vitales</taxon>
        <taxon>Vitaceae</taxon>
        <taxon>Viteae</taxon>
        <taxon>Vitis</taxon>
    </lineage>
</organism>
<dbReference type="GO" id="GO:0045892">
    <property type="term" value="P:negative regulation of DNA-templated transcription"/>
    <property type="evidence" value="ECO:0007669"/>
    <property type="project" value="InterPro"/>
</dbReference>